<accession>A0A1L7WPQ7</accession>
<reference evidence="6 7" key="1">
    <citation type="submission" date="2016-03" db="EMBL/GenBank/DDBJ databases">
        <authorList>
            <person name="Ploux O."/>
        </authorList>
    </citation>
    <scope>NUCLEOTIDE SEQUENCE [LARGE SCALE GENOMIC DNA]</scope>
    <source>
        <strain evidence="6 7">UAMH 11012</strain>
    </source>
</reference>
<feature type="repeat" description="ANK" evidence="3">
    <location>
        <begin position="668"/>
        <end position="700"/>
    </location>
</feature>
<dbReference type="PANTHER" id="PTHR24171">
    <property type="entry name" value="ANKYRIN REPEAT DOMAIN-CONTAINING PROTEIN 39-RELATED"/>
    <property type="match status" value="1"/>
</dbReference>
<dbReference type="InterPro" id="IPR036770">
    <property type="entry name" value="Ankyrin_rpt-contain_sf"/>
</dbReference>
<feature type="coiled-coil region" evidence="4">
    <location>
        <begin position="24"/>
        <end position="51"/>
    </location>
</feature>
<dbReference type="PANTHER" id="PTHR24171:SF9">
    <property type="entry name" value="ANKYRIN REPEAT DOMAIN-CONTAINING PROTEIN 39"/>
    <property type="match status" value="1"/>
</dbReference>
<feature type="repeat" description="ANK" evidence="3">
    <location>
        <begin position="702"/>
        <end position="734"/>
    </location>
</feature>
<organism evidence="6 7">
    <name type="scientific">Phialocephala subalpina</name>
    <dbReference type="NCBI Taxonomy" id="576137"/>
    <lineage>
        <taxon>Eukaryota</taxon>
        <taxon>Fungi</taxon>
        <taxon>Dikarya</taxon>
        <taxon>Ascomycota</taxon>
        <taxon>Pezizomycotina</taxon>
        <taxon>Leotiomycetes</taxon>
        <taxon>Helotiales</taxon>
        <taxon>Mollisiaceae</taxon>
        <taxon>Phialocephala</taxon>
        <taxon>Phialocephala fortinii species complex</taxon>
    </lineage>
</organism>
<sequence>MDGVSTAASVIAVIQISSQIFDFCRTYYLNVKDARNDIQRLRNEITSLQDVLVSVVDLANARNSTSMHTLDLVNKEDGPLKQCQLELTALAARLSPDDTSKLKLALRTMKWPLSSKEVDRTLVAIGRYKSSFILALTTDQAALTLDISRGLAEIKDELKAQKIDVDREAIIHWLSTSDPSVNFHTSCKKCQPKTGTWLLNRRDFKEWRVSQNSLLWIHGIQALGHVFIVLDALDECPQNGDREQLLGVISDMKSRSLDNLHVLVTSRREPDIEEAMLSLLTVPAIPLQGPQVDLDIKLHISSQLSADPKLKKWPKEVKAKIENTLTDKANGMQASLIYETLEHLPRTLDETYARLFLAIDPAYQQDAKNALLWLAFSTRPLELTELAEAMVINPEAPPPFGPEERFIDPQSVFQILSSLITVSSNEDQRDMLDARGLVRPAITVTLAHFSVMEYLISDRIQQGPAKHFAISKSIENHFIAECCLLYLLQYANSTLRTNSRQDLSSFPLLEYASVFWYQHVNLAPPEHQKSLNSLVLKLLLSKSNLSAWLHIHTLIAREVEPFQYFEAGRSVTNPLFYASDMGLVSTVEGLLSDGFEANENSGSYETPLHRAVIRGHEDVVILLLKHRADVNAKDIVGRTPLHYAMESTTPVVQLLLEHGAEVNTADNGGWTPLHLAAFYSHSEVVRMLVDNGGHVEVMIVDTKQTPLHWAAWNEDGPMLDFLLQHGANINAQNMNGESALHYAARYHQSILPQLLIRGADVNMETEDGQTPLYWAASNMETEAVQILIEAGSRIDLPLLISGESGLHSVFHLLLSAGVENPKSATMTKKALQESARRGYGLCKGCQSLLSDWSGHSSSALGGFETEKEVESPGHSRRYGVEMVASQVPVPDLKWPGTRHFQIRMFPNADEQDDGQCESVFNTGARSRALAELGGKENFRLRVEGKPVLQAAVLWSEDK</sequence>
<feature type="repeat" description="ANK" evidence="3">
    <location>
        <begin position="767"/>
        <end position="795"/>
    </location>
</feature>
<dbReference type="InterPro" id="IPR056884">
    <property type="entry name" value="NPHP3-like_N"/>
</dbReference>
<dbReference type="PROSITE" id="PS50297">
    <property type="entry name" value="ANK_REP_REGION"/>
    <property type="match status" value="5"/>
</dbReference>
<dbReference type="SUPFAM" id="SSF48403">
    <property type="entry name" value="Ankyrin repeat"/>
    <property type="match status" value="1"/>
</dbReference>
<evidence type="ECO:0000313" key="7">
    <source>
        <dbReference type="Proteomes" id="UP000184330"/>
    </source>
</evidence>
<keyword evidence="1" id="KW-0677">Repeat</keyword>
<evidence type="ECO:0000259" key="5">
    <source>
        <dbReference type="Pfam" id="PF24883"/>
    </source>
</evidence>
<evidence type="ECO:0000256" key="4">
    <source>
        <dbReference type="SAM" id="Coils"/>
    </source>
</evidence>
<feature type="repeat" description="ANK" evidence="3">
    <location>
        <begin position="735"/>
        <end position="766"/>
    </location>
</feature>
<keyword evidence="2 3" id="KW-0040">ANK repeat</keyword>
<feature type="repeat" description="ANK" evidence="3">
    <location>
        <begin position="603"/>
        <end position="635"/>
    </location>
</feature>
<dbReference type="Pfam" id="PF24883">
    <property type="entry name" value="NPHP3_N"/>
    <property type="match status" value="1"/>
</dbReference>
<proteinExistence type="predicted"/>
<keyword evidence="4" id="KW-0175">Coiled coil</keyword>
<dbReference type="Proteomes" id="UP000184330">
    <property type="component" value="Unassembled WGS sequence"/>
</dbReference>
<gene>
    <name evidence="6" type="ORF">PAC_04642</name>
</gene>
<dbReference type="OrthoDB" id="1577640at2759"/>
<dbReference type="PRINTS" id="PR01415">
    <property type="entry name" value="ANKYRIN"/>
</dbReference>
<evidence type="ECO:0000256" key="3">
    <source>
        <dbReference type="PROSITE-ProRule" id="PRU00023"/>
    </source>
</evidence>
<keyword evidence="7" id="KW-1185">Reference proteome</keyword>
<feature type="repeat" description="ANK" evidence="3">
    <location>
        <begin position="636"/>
        <end position="667"/>
    </location>
</feature>
<dbReference type="STRING" id="576137.A0A1L7WPQ7"/>
<dbReference type="Pfam" id="PF00023">
    <property type="entry name" value="Ank"/>
    <property type="match status" value="1"/>
</dbReference>
<dbReference type="InterPro" id="IPR002110">
    <property type="entry name" value="Ankyrin_rpt"/>
</dbReference>
<protein>
    <recommendedName>
        <fullName evidence="5">Nephrocystin 3-like N-terminal domain-containing protein</fullName>
    </recommendedName>
</protein>
<name>A0A1L7WPQ7_9HELO</name>
<evidence type="ECO:0000256" key="2">
    <source>
        <dbReference type="ARBA" id="ARBA00023043"/>
    </source>
</evidence>
<dbReference type="SMART" id="SM00248">
    <property type="entry name" value="ANK"/>
    <property type="match status" value="7"/>
</dbReference>
<dbReference type="Gene3D" id="1.25.40.20">
    <property type="entry name" value="Ankyrin repeat-containing domain"/>
    <property type="match status" value="2"/>
</dbReference>
<evidence type="ECO:0000256" key="1">
    <source>
        <dbReference type="ARBA" id="ARBA00022737"/>
    </source>
</evidence>
<feature type="domain" description="Nephrocystin 3-like N-terminal" evidence="5">
    <location>
        <begin position="224"/>
        <end position="267"/>
    </location>
</feature>
<dbReference type="EMBL" id="FJOG01000005">
    <property type="protein sequence ID" value="CZR54758.1"/>
    <property type="molecule type" value="Genomic_DNA"/>
</dbReference>
<dbReference type="PROSITE" id="PS50088">
    <property type="entry name" value="ANK_REPEAT"/>
    <property type="match status" value="6"/>
</dbReference>
<dbReference type="AlphaFoldDB" id="A0A1L7WPQ7"/>
<dbReference type="Pfam" id="PF12796">
    <property type="entry name" value="Ank_2"/>
    <property type="match status" value="2"/>
</dbReference>
<evidence type="ECO:0000313" key="6">
    <source>
        <dbReference type="EMBL" id="CZR54758.1"/>
    </source>
</evidence>